<gene>
    <name evidence="2" type="ORF">J2S19_003211</name>
</gene>
<evidence type="ECO:0000313" key="3">
    <source>
        <dbReference type="Proteomes" id="UP001234495"/>
    </source>
</evidence>
<dbReference type="RefSeq" id="WP_307343709.1">
    <property type="nucleotide sequence ID" value="NZ_JAUSUD010000016.1"/>
</dbReference>
<evidence type="ECO:0000256" key="1">
    <source>
        <dbReference type="SAM" id="MobiDB-lite"/>
    </source>
</evidence>
<dbReference type="Proteomes" id="UP001234495">
    <property type="component" value="Unassembled WGS sequence"/>
</dbReference>
<dbReference type="Gene3D" id="1.10.287.4300">
    <property type="entry name" value="Stage III sporulation protein AH-like"/>
    <property type="match status" value="1"/>
</dbReference>
<feature type="compositionally biased region" description="Basic and acidic residues" evidence="1">
    <location>
        <begin position="118"/>
        <end position="136"/>
    </location>
</feature>
<name>A0ABT9ZI16_9BACI</name>
<protein>
    <submittedName>
        <fullName evidence="2">Stage III sporulation protein AH</fullName>
    </submittedName>
</protein>
<feature type="compositionally biased region" description="Basic and acidic residues" evidence="1">
    <location>
        <begin position="40"/>
        <end position="99"/>
    </location>
</feature>
<sequence length="227" mass="25085">MMLKKQTVWLLTMLSLVVVLSVYYVTSPEGGASDIVMTGENKDVKETDNQKADTAKEEPVAEESKDEVESKEEVAKEEPKAEATEGSEKETAVEDAKTEEFEDGGTITSSVTSEELFAELRMELDDSRSEQKEKLKSTIASSEVSAEEKSVAKDEMEALDEAAKKEHILETLIKSKGYEDALVRAEGNNVKITVKASKEHDKSSANEILLLVKDEIKNMNDVVVTFK</sequence>
<accession>A0ABT9ZI16</accession>
<organism evidence="2 3">
    <name type="scientific">Metabacillus malikii</name>
    <dbReference type="NCBI Taxonomy" id="1504265"/>
    <lineage>
        <taxon>Bacteria</taxon>
        <taxon>Bacillati</taxon>
        <taxon>Bacillota</taxon>
        <taxon>Bacilli</taxon>
        <taxon>Bacillales</taxon>
        <taxon>Bacillaceae</taxon>
        <taxon>Metabacillus</taxon>
    </lineage>
</organism>
<comment type="caution">
    <text evidence="2">The sequence shown here is derived from an EMBL/GenBank/DDBJ whole genome shotgun (WGS) entry which is preliminary data.</text>
</comment>
<keyword evidence="3" id="KW-1185">Reference proteome</keyword>
<reference evidence="2 3" key="1">
    <citation type="submission" date="2023-07" db="EMBL/GenBank/DDBJ databases">
        <title>Genomic Encyclopedia of Type Strains, Phase IV (KMG-IV): sequencing the most valuable type-strain genomes for metagenomic binning, comparative biology and taxonomic classification.</title>
        <authorList>
            <person name="Goeker M."/>
        </authorList>
    </citation>
    <scope>NUCLEOTIDE SEQUENCE [LARGE SCALE GENOMIC DNA]</scope>
    <source>
        <strain evidence="2 3">DSM 29005</strain>
    </source>
</reference>
<dbReference type="InterPro" id="IPR038503">
    <property type="entry name" value="SpoIIIAH_sf"/>
</dbReference>
<dbReference type="Pfam" id="PF12685">
    <property type="entry name" value="SpoIIIAH"/>
    <property type="match status" value="1"/>
</dbReference>
<dbReference type="InterPro" id="IPR024232">
    <property type="entry name" value="SpoIIIAH"/>
</dbReference>
<feature type="region of interest" description="Disordered" evidence="1">
    <location>
        <begin position="30"/>
        <end position="152"/>
    </location>
</feature>
<dbReference type="EMBL" id="JAUSUD010000016">
    <property type="protein sequence ID" value="MDQ0231926.1"/>
    <property type="molecule type" value="Genomic_DNA"/>
</dbReference>
<evidence type="ECO:0000313" key="2">
    <source>
        <dbReference type="EMBL" id="MDQ0231926.1"/>
    </source>
</evidence>
<proteinExistence type="predicted"/>